<dbReference type="InterPro" id="IPR030513">
    <property type="entry name" value="Dehydrin_CS"/>
</dbReference>
<evidence type="ECO:0000313" key="4">
    <source>
        <dbReference type="EMBL" id="KAK9748495.1"/>
    </source>
</evidence>
<feature type="region of interest" description="Disordered" evidence="3">
    <location>
        <begin position="1"/>
        <end position="126"/>
    </location>
</feature>
<dbReference type="PANTHER" id="PTHR33346:SF53">
    <property type="entry name" value="DEHYDRIN COR47-LIKE"/>
    <property type="match status" value="1"/>
</dbReference>
<reference evidence="4" key="1">
    <citation type="submission" date="2024-03" db="EMBL/GenBank/DDBJ databases">
        <title>WGS assembly of Saponaria officinalis var. Norfolk2.</title>
        <authorList>
            <person name="Jenkins J."/>
            <person name="Shu S."/>
            <person name="Grimwood J."/>
            <person name="Barry K."/>
            <person name="Goodstein D."/>
            <person name="Schmutz J."/>
            <person name="Leebens-Mack J."/>
            <person name="Osbourn A."/>
        </authorList>
    </citation>
    <scope>NUCLEOTIDE SEQUENCE [LARGE SCALE GENOMIC DNA]</scope>
    <source>
        <strain evidence="4">JIC</strain>
    </source>
</reference>
<dbReference type="Proteomes" id="UP001443914">
    <property type="component" value="Unassembled WGS sequence"/>
</dbReference>
<feature type="compositionally biased region" description="Basic and acidic residues" evidence="3">
    <location>
        <begin position="214"/>
        <end position="231"/>
    </location>
</feature>
<evidence type="ECO:0000256" key="3">
    <source>
        <dbReference type="SAM" id="MobiDB-lite"/>
    </source>
</evidence>
<comment type="caution">
    <text evidence="4">The sequence shown here is derived from an EMBL/GenBank/DDBJ whole genome shotgun (WGS) entry which is preliminary data.</text>
</comment>
<protein>
    <recommendedName>
        <fullName evidence="6">Dehydrin</fullName>
    </recommendedName>
</protein>
<feature type="compositionally biased region" description="Basic and acidic residues" evidence="3">
    <location>
        <begin position="90"/>
        <end position="120"/>
    </location>
</feature>
<evidence type="ECO:0008006" key="6">
    <source>
        <dbReference type="Google" id="ProtNLM"/>
    </source>
</evidence>
<proteinExistence type="inferred from homology"/>
<dbReference type="PANTHER" id="PTHR33346">
    <property type="entry name" value="DEHYDRIN XERO 2-RELATED"/>
    <property type="match status" value="1"/>
</dbReference>
<comment type="similarity">
    <text evidence="1 2">Belongs to the plant dehydrin family.</text>
</comment>
<feature type="compositionally biased region" description="Basic and acidic residues" evidence="3">
    <location>
        <begin position="15"/>
        <end position="76"/>
    </location>
</feature>
<sequence length="275" mass="31334">MADNLNEQAPATVETSDRGWFDFMKTKKEEEKPQEDTLVSEFDHKAQVSEPDFKKEEFEDEKNKHVGLLEKLHRSDSSSSSSSDEEGNDEEKKQRRKEKNEKKGLKQKLDEKLHGHKAEDDTNVPIEKYEETEKLPHVQPAVYAESPLVQESDHKKAGFLDKVKDKLPSSHNKADEHHVSAAPVETEKLPHVQEAVYSEPPLDHEKKAGFLDKVKDKLPGGHNKADEHHVSADTSLEAEGKDKKGFLDKIKDKIPGLHSKTPEEKKEHEEKKKGF</sequence>
<dbReference type="GO" id="GO:0009631">
    <property type="term" value="P:cold acclimation"/>
    <property type="evidence" value="ECO:0007669"/>
    <property type="project" value="TreeGrafter"/>
</dbReference>
<dbReference type="PROSITE" id="PS00823">
    <property type="entry name" value="DEHYDRIN_2"/>
    <property type="match status" value="1"/>
</dbReference>
<feature type="region of interest" description="Disordered" evidence="3">
    <location>
        <begin position="166"/>
        <end position="190"/>
    </location>
</feature>
<dbReference type="GO" id="GO:0016020">
    <property type="term" value="C:membrane"/>
    <property type="evidence" value="ECO:0007669"/>
    <property type="project" value="TreeGrafter"/>
</dbReference>
<dbReference type="GO" id="GO:0009414">
    <property type="term" value="P:response to water deprivation"/>
    <property type="evidence" value="ECO:0007669"/>
    <property type="project" value="TreeGrafter"/>
</dbReference>
<dbReference type="AlphaFoldDB" id="A0AAW1MN36"/>
<dbReference type="InterPro" id="IPR000167">
    <property type="entry name" value="Dehydrin"/>
</dbReference>
<evidence type="ECO:0000256" key="2">
    <source>
        <dbReference type="RuleBase" id="RU003995"/>
    </source>
</evidence>
<evidence type="ECO:0000313" key="5">
    <source>
        <dbReference type="Proteomes" id="UP001443914"/>
    </source>
</evidence>
<organism evidence="4 5">
    <name type="scientific">Saponaria officinalis</name>
    <name type="common">Common soapwort</name>
    <name type="synonym">Lychnis saponaria</name>
    <dbReference type="NCBI Taxonomy" id="3572"/>
    <lineage>
        <taxon>Eukaryota</taxon>
        <taxon>Viridiplantae</taxon>
        <taxon>Streptophyta</taxon>
        <taxon>Embryophyta</taxon>
        <taxon>Tracheophyta</taxon>
        <taxon>Spermatophyta</taxon>
        <taxon>Magnoliopsida</taxon>
        <taxon>eudicotyledons</taxon>
        <taxon>Gunneridae</taxon>
        <taxon>Pentapetalae</taxon>
        <taxon>Caryophyllales</taxon>
        <taxon>Caryophyllaceae</taxon>
        <taxon>Caryophylleae</taxon>
        <taxon>Saponaria</taxon>
    </lineage>
</organism>
<keyword evidence="5" id="KW-1185">Reference proteome</keyword>
<feature type="compositionally biased region" description="Basic and acidic residues" evidence="3">
    <location>
        <begin position="238"/>
        <end position="275"/>
    </location>
</feature>
<gene>
    <name evidence="4" type="ORF">RND81_02G061500</name>
</gene>
<dbReference type="EMBL" id="JBDFQZ010000002">
    <property type="protein sequence ID" value="KAK9748495.1"/>
    <property type="molecule type" value="Genomic_DNA"/>
</dbReference>
<dbReference type="GO" id="GO:0005829">
    <property type="term" value="C:cytosol"/>
    <property type="evidence" value="ECO:0007669"/>
    <property type="project" value="TreeGrafter"/>
</dbReference>
<name>A0AAW1MN36_SAPOF</name>
<dbReference type="Pfam" id="PF00257">
    <property type="entry name" value="Dehydrin"/>
    <property type="match status" value="2"/>
</dbReference>
<evidence type="ECO:0000256" key="1">
    <source>
        <dbReference type="ARBA" id="ARBA00008403"/>
    </source>
</evidence>
<accession>A0AAW1MN36</accession>
<dbReference type="GO" id="GO:0009737">
    <property type="term" value="P:response to abscisic acid"/>
    <property type="evidence" value="ECO:0007669"/>
    <property type="project" value="TreeGrafter"/>
</dbReference>
<feature type="region of interest" description="Disordered" evidence="3">
    <location>
        <begin position="214"/>
        <end position="275"/>
    </location>
</feature>